<evidence type="ECO:0000259" key="2">
    <source>
        <dbReference type="Pfam" id="PF14111"/>
    </source>
</evidence>
<dbReference type="OrthoDB" id="1752135at2759"/>
<name>A0A7J6W9D1_THATH</name>
<dbReference type="Pfam" id="PF14111">
    <property type="entry name" value="DUF4283"/>
    <property type="match status" value="1"/>
</dbReference>
<feature type="compositionally biased region" description="Polar residues" evidence="1">
    <location>
        <begin position="11"/>
        <end position="23"/>
    </location>
</feature>
<dbReference type="PANTHER" id="PTHR31286:SF181">
    <property type="entry name" value="ZINC KNUCKLE (CCHC-TYPE) FAMILY PROTEIN"/>
    <property type="match status" value="1"/>
</dbReference>
<dbReference type="PANTHER" id="PTHR31286">
    <property type="entry name" value="GLYCINE-RICH CELL WALL STRUCTURAL PROTEIN 1.8-LIKE"/>
    <property type="match status" value="1"/>
</dbReference>
<dbReference type="Proteomes" id="UP000554482">
    <property type="component" value="Unassembled WGS sequence"/>
</dbReference>
<evidence type="ECO:0000256" key="1">
    <source>
        <dbReference type="SAM" id="MobiDB-lite"/>
    </source>
</evidence>
<protein>
    <recommendedName>
        <fullName evidence="2">DUF4283 domain-containing protein</fullName>
    </recommendedName>
</protein>
<accession>A0A7J6W9D1</accession>
<comment type="caution">
    <text evidence="3">The sequence shown here is derived from an EMBL/GenBank/DDBJ whole genome shotgun (WGS) entry which is preliminary data.</text>
</comment>
<organism evidence="3 4">
    <name type="scientific">Thalictrum thalictroides</name>
    <name type="common">Rue-anemone</name>
    <name type="synonym">Anemone thalictroides</name>
    <dbReference type="NCBI Taxonomy" id="46969"/>
    <lineage>
        <taxon>Eukaryota</taxon>
        <taxon>Viridiplantae</taxon>
        <taxon>Streptophyta</taxon>
        <taxon>Embryophyta</taxon>
        <taxon>Tracheophyta</taxon>
        <taxon>Spermatophyta</taxon>
        <taxon>Magnoliopsida</taxon>
        <taxon>Ranunculales</taxon>
        <taxon>Ranunculaceae</taxon>
        <taxon>Thalictroideae</taxon>
        <taxon>Thalictrum</taxon>
    </lineage>
</organism>
<feature type="compositionally biased region" description="Basic and acidic residues" evidence="1">
    <location>
        <begin position="1"/>
        <end position="10"/>
    </location>
</feature>
<dbReference type="EMBL" id="JABWDY010019235">
    <property type="protein sequence ID" value="KAF5194056.1"/>
    <property type="molecule type" value="Genomic_DNA"/>
</dbReference>
<reference evidence="3 4" key="1">
    <citation type="submission" date="2020-06" db="EMBL/GenBank/DDBJ databases">
        <title>Transcriptomic and genomic resources for Thalictrum thalictroides and T. hernandezii: Facilitating candidate gene discovery in an emerging model plant lineage.</title>
        <authorList>
            <person name="Arias T."/>
            <person name="Riano-Pachon D.M."/>
            <person name="Di Stilio V.S."/>
        </authorList>
    </citation>
    <scope>NUCLEOTIDE SEQUENCE [LARGE SCALE GENOMIC DNA]</scope>
    <source>
        <strain evidence="4">cv. WT478/WT964</strain>
        <tissue evidence="3">Leaves</tissue>
    </source>
</reference>
<feature type="compositionally biased region" description="Basic and acidic residues" evidence="1">
    <location>
        <begin position="361"/>
        <end position="370"/>
    </location>
</feature>
<proteinExistence type="predicted"/>
<gene>
    <name evidence="3" type="ORF">FRX31_016361</name>
</gene>
<keyword evidence="4" id="KW-1185">Reference proteome</keyword>
<feature type="region of interest" description="Disordered" evidence="1">
    <location>
        <begin position="354"/>
        <end position="374"/>
    </location>
</feature>
<feature type="domain" description="DUF4283" evidence="2">
    <location>
        <begin position="110"/>
        <end position="190"/>
    </location>
</feature>
<feature type="compositionally biased region" description="Polar residues" evidence="1">
    <location>
        <begin position="430"/>
        <end position="448"/>
    </location>
</feature>
<evidence type="ECO:0000313" key="4">
    <source>
        <dbReference type="Proteomes" id="UP000554482"/>
    </source>
</evidence>
<feature type="region of interest" description="Disordered" evidence="1">
    <location>
        <begin position="409"/>
        <end position="499"/>
    </location>
</feature>
<evidence type="ECO:0000313" key="3">
    <source>
        <dbReference type="EMBL" id="KAF5194056.1"/>
    </source>
</evidence>
<feature type="region of interest" description="Disordered" evidence="1">
    <location>
        <begin position="1"/>
        <end position="29"/>
    </location>
</feature>
<dbReference type="AlphaFoldDB" id="A0A7J6W9D1"/>
<sequence>MDLSKEDERNTVQQLVETTSQEGADQKQAEEIPVQMAEKVLEEGDDEGSSVGAKTSATKGEKCLPTQVTAWAKLIRKDQGQNTEIDLIQYKPEYVDGIAKCPLDILAKGEEEWNDYLVGFFIGRRLPYPMVKEALSKQWKLKGSYEVATDEDYFYFKFVNEEDKRQVIEQGPIFIAGRIFVVKPWSNVVDSQRKQIKSIPLWVIIHGIPKKLWTKEGLSYVGSLIGKPICSDEATAKKTRLSFAKICVEVESINDLPTSKSVDVGDVQPVVLNFEYPWKPQQCIKCMEFGHTVKRCGLEKEFGRPRKQIWKPKNDKEKNKDGWQVVERKKHAGGSSVGPINDKPNEVAVNLAPKQPVSLCSDKEPNKDDSECSYNTDKSIKVVPETQLIPTVEVVPVRLQARFQVLVEDEQNSEGEGDFLEDSSEDEQQISDTAQSARAAQLSVQTRAQKSKVVEEKQKSPVTAQKTNNAKKRGANVFPKKKPGERNNQGSGTQPSKSY</sequence>
<feature type="compositionally biased region" description="Basic residues" evidence="1">
    <location>
        <begin position="469"/>
        <end position="483"/>
    </location>
</feature>
<dbReference type="InterPro" id="IPR025558">
    <property type="entry name" value="DUF4283"/>
</dbReference>
<feature type="compositionally biased region" description="Polar residues" evidence="1">
    <location>
        <begin position="486"/>
        <end position="499"/>
    </location>
</feature>
<dbReference type="InterPro" id="IPR040256">
    <property type="entry name" value="At4g02000-like"/>
</dbReference>
<feature type="compositionally biased region" description="Acidic residues" evidence="1">
    <location>
        <begin position="409"/>
        <end position="429"/>
    </location>
</feature>